<evidence type="ECO:0000259" key="2">
    <source>
        <dbReference type="Pfam" id="PF12850"/>
    </source>
</evidence>
<dbReference type="GO" id="GO:0016791">
    <property type="term" value="F:phosphatase activity"/>
    <property type="evidence" value="ECO:0007669"/>
    <property type="project" value="TreeGrafter"/>
</dbReference>
<evidence type="ECO:0000313" key="3">
    <source>
        <dbReference type="EMBL" id="HGE99052.1"/>
    </source>
</evidence>
<dbReference type="InterPro" id="IPR024654">
    <property type="entry name" value="Calcineurin-like_PHP_lpxH"/>
</dbReference>
<dbReference type="SUPFAM" id="SSF56300">
    <property type="entry name" value="Metallo-dependent phosphatases"/>
    <property type="match status" value="1"/>
</dbReference>
<dbReference type="Pfam" id="PF12850">
    <property type="entry name" value="Metallophos_2"/>
    <property type="match status" value="1"/>
</dbReference>
<dbReference type="Gene3D" id="3.60.21.10">
    <property type="match status" value="1"/>
</dbReference>
<comment type="similarity">
    <text evidence="1">Belongs to the metallophosphoesterase superfamily. YfcE family.</text>
</comment>
<dbReference type="PIRSF" id="PIRSF000883">
    <property type="entry name" value="Pesterase_MJ0912"/>
    <property type="match status" value="1"/>
</dbReference>
<feature type="domain" description="Calcineurin-like phosphoesterase" evidence="2">
    <location>
        <begin position="1"/>
        <end position="206"/>
    </location>
</feature>
<reference evidence="3" key="1">
    <citation type="journal article" date="2020" name="mSystems">
        <title>Genome- and Community-Level Interaction Insights into Carbon Utilization and Element Cycling Functions of Hydrothermarchaeota in Hydrothermal Sediment.</title>
        <authorList>
            <person name="Zhou Z."/>
            <person name="Liu Y."/>
            <person name="Xu W."/>
            <person name="Pan J."/>
            <person name="Luo Z.H."/>
            <person name="Li M."/>
        </authorList>
    </citation>
    <scope>NUCLEOTIDE SEQUENCE [LARGE SCALE GENOMIC DNA]</scope>
    <source>
        <strain evidence="3">SpSt-906</strain>
    </source>
</reference>
<dbReference type="InterPro" id="IPR029052">
    <property type="entry name" value="Metallo-depent_PP-like"/>
</dbReference>
<dbReference type="GO" id="GO:0005737">
    <property type="term" value="C:cytoplasm"/>
    <property type="evidence" value="ECO:0007669"/>
    <property type="project" value="TreeGrafter"/>
</dbReference>
<dbReference type="AlphaFoldDB" id="A0A7C3YST2"/>
<dbReference type="InterPro" id="IPR050126">
    <property type="entry name" value="Ap4A_hydrolase"/>
</dbReference>
<dbReference type="CDD" id="cd00838">
    <property type="entry name" value="MPP_superfamily"/>
    <property type="match status" value="1"/>
</dbReference>
<dbReference type="InterPro" id="IPR011152">
    <property type="entry name" value="Pesterase_MJ0912"/>
</dbReference>
<dbReference type="PANTHER" id="PTHR42850">
    <property type="entry name" value="METALLOPHOSPHOESTERASE"/>
    <property type="match status" value="1"/>
</dbReference>
<comment type="caution">
    <text evidence="3">The sequence shown here is derived from an EMBL/GenBank/DDBJ whole genome shotgun (WGS) entry which is preliminary data.</text>
</comment>
<sequence length="242" mass="28053">MKIALISDIHSNWEALKEVLSYLRKVQCSSVICCGDVTGYGANPNECLKELRQIKNLKIVLGNHDAGVLDKTPLTDFNDLAREAILWTKREISEENLRFLSSLPLFTNFRSFYVCHSSPQSPERWHYIFSFEEAKYQFRFFTKPICVIGHTHIPFAVEKNQDGYRIIREMEFKIEKNSKYLINVGSVGQPRDSDPRATFALYDTKRTLFQFIKLPYDIKTQAQKIVSAGLPKYLAERLFLGR</sequence>
<accession>A0A7C3YST2</accession>
<protein>
    <submittedName>
        <fullName evidence="3">Metallophosphoesterase</fullName>
    </submittedName>
</protein>
<dbReference type="EMBL" id="DTMQ01000018">
    <property type="protein sequence ID" value="HGE99052.1"/>
    <property type="molecule type" value="Genomic_DNA"/>
</dbReference>
<name>A0A7C3YST2_UNCW3</name>
<organism evidence="3">
    <name type="scientific">candidate division WOR-3 bacterium</name>
    <dbReference type="NCBI Taxonomy" id="2052148"/>
    <lineage>
        <taxon>Bacteria</taxon>
        <taxon>Bacteria division WOR-3</taxon>
    </lineage>
</organism>
<proteinExistence type="inferred from homology"/>
<evidence type="ECO:0000256" key="1">
    <source>
        <dbReference type="ARBA" id="ARBA00008950"/>
    </source>
</evidence>
<dbReference type="PANTHER" id="PTHR42850:SF2">
    <property type="entry name" value="BLL5683 PROTEIN"/>
    <property type="match status" value="1"/>
</dbReference>
<gene>
    <name evidence="3" type="ORF">ENX07_03155</name>
</gene>